<accession>A0A1J8P7F6</accession>
<protein>
    <recommendedName>
        <fullName evidence="4">Gamma-glutamylcyclotransferase</fullName>
    </recommendedName>
</protein>
<dbReference type="OrthoDB" id="8478713at2"/>
<dbReference type="RefSeq" id="WP_071662192.1">
    <property type="nucleotide sequence ID" value="NZ_LUKY01000032.1"/>
</dbReference>
<comment type="caution">
    <text evidence="2">The sequence shown here is derived from an EMBL/GenBank/DDBJ whole genome shotgun (WGS) entry which is preliminary data.</text>
</comment>
<name>A0A1J8P7F6_9COXI</name>
<evidence type="ECO:0000313" key="2">
    <source>
        <dbReference type="EMBL" id="OIZ94931.1"/>
    </source>
</evidence>
<organism evidence="2 3">
    <name type="scientific">Candidatus Rickettsiella isopodorum</name>
    <dbReference type="NCBI Taxonomy" id="1225476"/>
    <lineage>
        <taxon>Bacteria</taxon>
        <taxon>Pseudomonadati</taxon>
        <taxon>Pseudomonadota</taxon>
        <taxon>Gammaproteobacteria</taxon>
        <taxon>Legionellales</taxon>
        <taxon>Coxiellaceae</taxon>
        <taxon>Rickettsiella</taxon>
    </lineage>
</organism>
<dbReference type="AlphaFoldDB" id="A0A1J8P7F6"/>
<dbReference type="Proteomes" id="UP000183924">
    <property type="component" value="Unassembled WGS sequence"/>
</dbReference>
<evidence type="ECO:0008006" key="4">
    <source>
        <dbReference type="Google" id="ProtNLM"/>
    </source>
</evidence>
<dbReference type="STRING" id="1225476.A1D18_02170"/>
<keyword evidence="1" id="KW-0732">Signal</keyword>
<proteinExistence type="predicted"/>
<evidence type="ECO:0000256" key="1">
    <source>
        <dbReference type="SAM" id="SignalP"/>
    </source>
</evidence>
<reference evidence="2 3" key="1">
    <citation type="submission" date="2016-03" db="EMBL/GenBank/DDBJ databases">
        <title>Comparative genomics of Rickettsiella.</title>
        <authorList>
            <person name="Chandler C."/>
            <person name="Wang Y."/>
        </authorList>
    </citation>
    <scope>NUCLEOTIDE SEQUENCE [LARGE SCALE GENOMIC DNA]</scope>
    <source>
        <strain evidence="2 3">RCFS May 2013</strain>
    </source>
</reference>
<gene>
    <name evidence="2" type="ORF">A1D18_02170</name>
</gene>
<sequence length="246" mass="28535">MHKWIVKQAFIFIVILLFNRAVFAENDCACHPLVNSHRPQYIIAYGSLIEAASKNATDRHSGENKPVWIAHYQRGWFSKGLSDGFSTTYLGVIKSKTAHFNGTIFNLRSPRSIKHYDAREKYYCRVLVAPSNIHLLTGKKLPQGQFWIYELKPELLAPPSARYPLVESYIDIFLAGCLEIEEKYHLRNFAAACINTTSDWSVHWVNDRIYPRRPWTYQPRALKIDALLQQQIPEFFQKIKLESYAA</sequence>
<dbReference type="EMBL" id="LUKY01000032">
    <property type="protein sequence ID" value="OIZ94931.1"/>
    <property type="molecule type" value="Genomic_DNA"/>
</dbReference>
<keyword evidence="3" id="KW-1185">Reference proteome</keyword>
<evidence type="ECO:0000313" key="3">
    <source>
        <dbReference type="Proteomes" id="UP000183924"/>
    </source>
</evidence>
<feature type="chain" id="PRO_5009649312" description="Gamma-glutamylcyclotransferase" evidence="1">
    <location>
        <begin position="25"/>
        <end position="246"/>
    </location>
</feature>
<feature type="signal peptide" evidence="1">
    <location>
        <begin position="1"/>
        <end position="24"/>
    </location>
</feature>